<comment type="caution">
    <text evidence="1">The sequence shown here is derived from an EMBL/GenBank/DDBJ whole genome shotgun (WGS) entry which is preliminary data.</text>
</comment>
<proteinExistence type="predicted"/>
<dbReference type="AlphaFoldDB" id="A0A3P3WBK6"/>
<dbReference type="Proteomes" id="UP000275719">
    <property type="component" value="Unassembled WGS sequence"/>
</dbReference>
<protein>
    <submittedName>
        <fullName evidence="1">Uncharacterized protein</fullName>
    </submittedName>
</protein>
<evidence type="ECO:0000313" key="1">
    <source>
        <dbReference type="EMBL" id="RRJ92430.1"/>
    </source>
</evidence>
<name>A0A3P3WBK6_9FLAO</name>
<evidence type="ECO:0000313" key="2">
    <source>
        <dbReference type="Proteomes" id="UP000275719"/>
    </source>
</evidence>
<reference evidence="1 2" key="1">
    <citation type="submission" date="2018-11" db="EMBL/GenBank/DDBJ databases">
        <title>Flavobacterium sp. nov., YIM 102701-2 draft genome.</title>
        <authorList>
            <person name="Li G."/>
            <person name="Jiang Y."/>
        </authorList>
    </citation>
    <scope>NUCLEOTIDE SEQUENCE [LARGE SCALE GENOMIC DNA]</scope>
    <source>
        <strain evidence="1 2">YIM 102701-2</strain>
    </source>
</reference>
<dbReference type="OrthoDB" id="1236981at2"/>
<sequence>MKNIIKYILIVVFAFAQIQTFAFNNSSDLWKKVSMKEEVNWLFSNSDKSFFKPDFLVEGNYFSVKSEIIGGECYASTVNANSKKIKYTLKNISGSAITLVGRNSTGNKLQFNFDGINYSTLNPSNSLTDSGIFGAGPYFLASQTIAANAEIVFEVNLASSSSDAIQTKLTITYGSSIGAVSISESNTIENLIESNTIYKTLNAPGSLSKQLNQASYYTLATASGLANVERYKFYDASNNVLSGSLPVKMQNGLIALGTYVNGVLTFGNYTSALNLQYAISNGPCESNKSSYTLTAYTGSVPSSPGTIKGSPASICYGDTFVVENVELAMLASGLGYNAILSNYSWEISYDDGVSWLVPTNTSLTTISGTDPTNFKITFNNLTQKVSVRRKFNPTGAGSLEYSYSNVVSVEVVHNKIDFPFDWDVYYVPMGENFTLPTAITTYPSSVVIRNSGGSIVSNSFIAPNSIGEHNFTYTATPQNPITVSGVVLNCVTTRVIKVVVYDITSCNMTKKRTFATIAKPWTSGLSGVANPNNAVNGNRAQYATITGGVVILGLGTVGIDLYFTKPDGSLFSGAELKGKKVVVKMGEQYSGLKLAGGMSVRGRLTNSGVTAATVTSANATNVGSTFAVKGGVLDLLKGDNVFEYTFTPADGLENGTPVNFNGIRFELSALLSVADLATVFYAFIEEDVLIDSSNNPCNDLTNQIKVTPPTSLQYPSLQKGISIQNVDFPLNPFVEDIFWGNYTEVLNVASGLSSVTFPYYSVDNNYNSYAIFNTTVGVLNKQFINVKLRRDARPGDKVQIVLGTEAINVLNLSLLNLVDYKVKFFKGDTEVGSITLDRFKVLDLGLLGFTGSQKAIISAPVSGVFDRVQLEQWNTVSANLGNQLYVYDIRVNPTSNFPGEVESKKVTALCATDFIKIQKSDFCTDFEVSFSEATFNTNLQLRDELGNPLLDLDGNPIYSISAVTDISNSSLGNPKQVKDNIAYYEVNRLFTEVGNRLLLKIQTKRNGCNYGDPQYLRVRLTNCESAIVNPVIKSGTNY</sequence>
<accession>A0A3P3WBK6</accession>
<keyword evidence="2" id="KW-1185">Reference proteome</keyword>
<gene>
    <name evidence="1" type="ORF">EG240_03235</name>
</gene>
<dbReference type="EMBL" id="RQVQ01000005">
    <property type="protein sequence ID" value="RRJ92430.1"/>
    <property type="molecule type" value="Genomic_DNA"/>
</dbReference>
<dbReference type="RefSeq" id="WP_125017379.1">
    <property type="nucleotide sequence ID" value="NZ_RQVQ01000005.1"/>
</dbReference>
<organism evidence="1 2">
    <name type="scientific">Paenimyroides tangerinum</name>
    <dbReference type="NCBI Taxonomy" id="2488728"/>
    <lineage>
        <taxon>Bacteria</taxon>
        <taxon>Pseudomonadati</taxon>
        <taxon>Bacteroidota</taxon>
        <taxon>Flavobacteriia</taxon>
        <taxon>Flavobacteriales</taxon>
        <taxon>Flavobacteriaceae</taxon>
        <taxon>Paenimyroides</taxon>
    </lineage>
</organism>